<keyword evidence="4" id="KW-1185">Reference proteome</keyword>
<feature type="compositionally biased region" description="Acidic residues" evidence="1">
    <location>
        <begin position="128"/>
        <end position="138"/>
    </location>
</feature>
<keyword evidence="2" id="KW-1133">Transmembrane helix</keyword>
<keyword evidence="2" id="KW-0812">Transmembrane</keyword>
<feature type="region of interest" description="Disordered" evidence="1">
    <location>
        <begin position="48"/>
        <end position="71"/>
    </location>
</feature>
<organism evidence="3 4">
    <name type="scientific">Danionella cerebrum</name>
    <dbReference type="NCBI Taxonomy" id="2873325"/>
    <lineage>
        <taxon>Eukaryota</taxon>
        <taxon>Metazoa</taxon>
        <taxon>Chordata</taxon>
        <taxon>Craniata</taxon>
        <taxon>Vertebrata</taxon>
        <taxon>Euteleostomi</taxon>
        <taxon>Actinopterygii</taxon>
        <taxon>Neopterygii</taxon>
        <taxon>Teleostei</taxon>
        <taxon>Ostariophysi</taxon>
        <taxon>Cypriniformes</taxon>
        <taxon>Danionidae</taxon>
        <taxon>Danioninae</taxon>
        <taxon>Danionella</taxon>
    </lineage>
</organism>
<evidence type="ECO:0000256" key="1">
    <source>
        <dbReference type="SAM" id="MobiDB-lite"/>
    </source>
</evidence>
<feature type="region of interest" description="Disordered" evidence="1">
    <location>
        <begin position="98"/>
        <end position="151"/>
    </location>
</feature>
<gene>
    <name evidence="3" type="ORF">DNTS_007213</name>
</gene>
<sequence>MVRKNLPLSLDLLGEWGLHAGGAVSADLIVLALPDGLLQSEVHVSTAGSNALRKTEGTSPPMEEAAQASQRKLFPGSMFERCSRWRLACLHPNPGELLPFRTPRRGDTNARISRSEWRRREDRSSSHDDDDEEEEEEEGRGWSRSPQRATDRRRLKSQSAPWLLVLLLPFLPFSVWGVNPHLFVIFLQRCQILARLSKLTLLHALAYVPVYKCSLGVHQVELVVQSCPGLCDRCGVAQHADGPLNLGQVSTGHHSGWLVVDADLRKESR</sequence>
<reference evidence="3 4" key="1">
    <citation type="journal article" date="2019" name="Sci. Data">
        <title>Hybrid genome assembly and annotation of Danionella translucida.</title>
        <authorList>
            <person name="Kadobianskyi M."/>
            <person name="Schulze L."/>
            <person name="Schuelke M."/>
            <person name="Judkewitz B."/>
        </authorList>
    </citation>
    <scope>NUCLEOTIDE SEQUENCE [LARGE SCALE GENOMIC DNA]</scope>
    <source>
        <strain evidence="3 4">Bolton</strain>
    </source>
</reference>
<dbReference type="Proteomes" id="UP000316079">
    <property type="component" value="Unassembled WGS sequence"/>
</dbReference>
<comment type="caution">
    <text evidence="3">The sequence shown here is derived from an EMBL/GenBank/DDBJ whole genome shotgun (WGS) entry which is preliminary data.</text>
</comment>
<feature type="transmembrane region" description="Helical" evidence="2">
    <location>
        <begin position="162"/>
        <end position="187"/>
    </location>
</feature>
<evidence type="ECO:0000256" key="2">
    <source>
        <dbReference type="SAM" id="Phobius"/>
    </source>
</evidence>
<feature type="compositionally biased region" description="Basic and acidic residues" evidence="1">
    <location>
        <begin position="104"/>
        <end position="127"/>
    </location>
</feature>
<protein>
    <submittedName>
        <fullName evidence="3">Uncharacterized protein</fullName>
    </submittedName>
</protein>
<evidence type="ECO:0000313" key="4">
    <source>
        <dbReference type="Proteomes" id="UP000316079"/>
    </source>
</evidence>
<evidence type="ECO:0000313" key="3">
    <source>
        <dbReference type="EMBL" id="TRY77571.1"/>
    </source>
</evidence>
<dbReference type="EMBL" id="SRMA01026681">
    <property type="protein sequence ID" value="TRY77571.1"/>
    <property type="molecule type" value="Genomic_DNA"/>
</dbReference>
<dbReference type="AlphaFoldDB" id="A0A553PIQ6"/>
<accession>A0A553PIQ6</accession>
<dbReference type="OrthoDB" id="69641at2759"/>
<name>A0A553PIQ6_9TELE</name>
<proteinExistence type="predicted"/>
<keyword evidence="2" id="KW-0472">Membrane</keyword>